<reference evidence="2 3" key="1">
    <citation type="submission" date="2009-04" db="EMBL/GenBank/DDBJ databases">
        <authorList>
            <person name="Reysenbach A.-L."/>
            <person name="Heidelberg J.F."/>
            <person name="Nelson W.C."/>
        </authorList>
    </citation>
    <scope>NUCLEOTIDE SEQUENCE [LARGE SCALE GENOMIC DNA]</scope>
    <source>
        <strain evidence="2 3">SS-5</strain>
    </source>
</reference>
<name>C4FJZ1_9AQUI</name>
<feature type="domain" description="Chemoreceptor zinc-binding" evidence="1">
    <location>
        <begin position="49"/>
        <end position="108"/>
    </location>
</feature>
<accession>C4FJZ1</accession>
<keyword evidence="3" id="KW-1185">Reference proteome</keyword>
<dbReference type="EMBL" id="ABZS01000073">
    <property type="protein sequence ID" value="EEP60615.1"/>
    <property type="molecule type" value="Genomic_DNA"/>
</dbReference>
<sequence length="162" mass="19002">MVEITQASAKSITGMTDILKAFQDTALNNEKLTEVLATQAFLSSKKLDHIIFKNNVYSSVTQEKMVFKFTDHRNCAFGKWYYDNGIREFNELTLFKEIEKHHANFHNVLYNVVEIIENNKDILKHKELIFKSFETAEKESQELFKEMDKLAEEKARRLGIQF</sequence>
<dbReference type="InterPro" id="IPR025991">
    <property type="entry name" value="Chemoreceptor_zinc-bind_dom"/>
</dbReference>
<comment type="caution">
    <text evidence="2">The sequence shown here is derived from an EMBL/GenBank/DDBJ whole genome shotgun (WGS) entry which is preliminary data.</text>
</comment>
<dbReference type="AlphaFoldDB" id="C4FJZ1"/>
<dbReference type="RefSeq" id="WP_007546806.1">
    <property type="nucleotide sequence ID" value="NZ_ABZS01000073.1"/>
</dbReference>
<protein>
    <submittedName>
        <fullName evidence="2">Methyl-accepting chemotaxis sensory transducer</fullName>
    </submittedName>
</protein>
<evidence type="ECO:0000313" key="2">
    <source>
        <dbReference type="EMBL" id="EEP60615.1"/>
    </source>
</evidence>
<dbReference type="Proteomes" id="UP000005540">
    <property type="component" value="Unassembled WGS sequence"/>
</dbReference>
<dbReference type="Gene3D" id="1.20.120.30">
    <property type="entry name" value="Aspartate receptor, ligand-binding domain"/>
    <property type="match status" value="1"/>
</dbReference>
<organism evidence="2 3">
    <name type="scientific">Sulfurihydrogenibium yellowstonense SS-5</name>
    <dbReference type="NCBI Taxonomy" id="432331"/>
    <lineage>
        <taxon>Bacteria</taxon>
        <taxon>Pseudomonadati</taxon>
        <taxon>Aquificota</taxon>
        <taxon>Aquificia</taxon>
        <taxon>Aquificales</taxon>
        <taxon>Hydrogenothermaceae</taxon>
        <taxon>Sulfurihydrogenibium</taxon>
    </lineage>
</organism>
<evidence type="ECO:0000313" key="3">
    <source>
        <dbReference type="Proteomes" id="UP000005540"/>
    </source>
</evidence>
<dbReference type="Pfam" id="PF13682">
    <property type="entry name" value="CZB"/>
    <property type="match status" value="1"/>
</dbReference>
<evidence type="ECO:0000259" key="1">
    <source>
        <dbReference type="Pfam" id="PF13682"/>
    </source>
</evidence>
<proteinExistence type="predicted"/>
<gene>
    <name evidence="2" type="ORF">SULYE_0891</name>
</gene>